<gene>
    <name evidence="5" type="ORF">B0H94_103150</name>
</gene>
<evidence type="ECO:0000259" key="3">
    <source>
        <dbReference type="Pfam" id="PF07261"/>
    </source>
</evidence>
<dbReference type="Pfam" id="PF21984">
    <property type="entry name" value="DnaD_N"/>
    <property type="match status" value="1"/>
</dbReference>
<dbReference type="NCBIfam" id="TIGR01446">
    <property type="entry name" value="DnaD_dom"/>
    <property type="match status" value="1"/>
</dbReference>
<dbReference type="InterPro" id="IPR053162">
    <property type="entry name" value="DnaD"/>
</dbReference>
<evidence type="ECO:0000259" key="4">
    <source>
        <dbReference type="Pfam" id="PF21984"/>
    </source>
</evidence>
<evidence type="ECO:0000313" key="5">
    <source>
        <dbReference type="EMBL" id="PSL50538.1"/>
    </source>
</evidence>
<dbReference type="InterPro" id="IPR034829">
    <property type="entry name" value="DnaD-like_sf"/>
</dbReference>
<dbReference type="OrthoDB" id="9770238at2"/>
<dbReference type="Gene3D" id="1.10.10.630">
    <property type="entry name" value="DnaD domain-like"/>
    <property type="match status" value="1"/>
</dbReference>
<comment type="caution">
    <text evidence="5">The sequence shown here is derived from an EMBL/GenBank/DDBJ whole genome shotgun (WGS) entry which is preliminary data.</text>
</comment>
<keyword evidence="6" id="KW-1185">Reference proteome</keyword>
<evidence type="ECO:0000256" key="1">
    <source>
        <dbReference type="ARBA" id="ARBA00093462"/>
    </source>
</evidence>
<accession>A0A2P8HWH7</accession>
<dbReference type="RefSeq" id="WP_106587862.1">
    <property type="nucleotide sequence ID" value="NZ_PYAV01000003.1"/>
</dbReference>
<protein>
    <submittedName>
        <fullName evidence="5">DNA replication protein DnaD</fullName>
    </submittedName>
</protein>
<dbReference type="Proteomes" id="UP000242310">
    <property type="component" value="Unassembled WGS sequence"/>
</dbReference>
<dbReference type="InterPro" id="IPR006343">
    <property type="entry name" value="DnaB/C_C"/>
</dbReference>
<evidence type="ECO:0000313" key="6">
    <source>
        <dbReference type="Proteomes" id="UP000242310"/>
    </source>
</evidence>
<sequence length="232" mass="27408">MKQQEIVNLLKQEALAVPKFMLDYYKTIGLKDEEMMLLLHVYRFQDEGRNFPTPEEISSCMAVSVETCMHQLRRLMQRGYLSIEEKQDERGVRYEYYTLDGLYEQIAAAMTFETNTAEDEAAAAGERELYEMFEKEFSRPLSPMECETISMWIDQDRYDFQLIQEALKEAVISGKLNLRYIDKILFEWQKNNIQTVAQARAHSSKFRTRKRPESEKTAAAPKYPTYNWLEQD</sequence>
<dbReference type="AlphaFoldDB" id="A0A2P8HWH7"/>
<feature type="domain" description="DnaB/C C-terminal" evidence="3">
    <location>
        <begin position="130"/>
        <end position="202"/>
    </location>
</feature>
<feature type="domain" description="DnaD N-terminal" evidence="4">
    <location>
        <begin position="17"/>
        <end position="113"/>
    </location>
</feature>
<reference evidence="5 6" key="1">
    <citation type="submission" date="2018-03" db="EMBL/GenBank/DDBJ databases">
        <title>Genomic Encyclopedia of Type Strains, Phase III (KMG-III): the genomes of soil and plant-associated and newly described type strains.</title>
        <authorList>
            <person name="Whitman W."/>
        </authorList>
    </citation>
    <scope>NUCLEOTIDE SEQUENCE [LARGE SCALE GENOMIC DNA]</scope>
    <source>
        <strain evidence="5 6">CGMCC 1.07653</strain>
    </source>
</reference>
<name>A0A2P8HWH7_9BACI</name>
<dbReference type="Gene3D" id="1.10.10.10">
    <property type="entry name" value="Winged helix-like DNA-binding domain superfamily/Winged helix DNA-binding domain"/>
    <property type="match status" value="1"/>
</dbReference>
<dbReference type="PANTHER" id="PTHR37293:SF6">
    <property type="entry name" value="DNA REPLICATION PROTEIN DNAD"/>
    <property type="match status" value="1"/>
</dbReference>
<dbReference type="InterPro" id="IPR036390">
    <property type="entry name" value="WH_DNA-bd_sf"/>
</dbReference>
<dbReference type="InterPro" id="IPR036388">
    <property type="entry name" value="WH-like_DNA-bd_sf"/>
</dbReference>
<proteinExistence type="inferred from homology"/>
<dbReference type="SUPFAM" id="SSF158499">
    <property type="entry name" value="DnaD domain-like"/>
    <property type="match status" value="1"/>
</dbReference>
<dbReference type="SUPFAM" id="SSF46785">
    <property type="entry name" value="Winged helix' DNA-binding domain"/>
    <property type="match status" value="1"/>
</dbReference>
<dbReference type="EMBL" id="PYAV01000003">
    <property type="protein sequence ID" value="PSL50538.1"/>
    <property type="molecule type" value="Genomic_DNA"/>
</dbReference>
<dbReference type="PANTHER" id="PTHR37293">
    <property type="entry name" value="PHAGE REPLICATION PROTEIN-RELATED"/>
    <property type="match status" value="1"/>
</dbReference>
<evidence type="ECO:0000256" key="2">
    <source>
        <dbReference type="SAM" id="MobiDB-lite"/>
    </source>
</evidence>
<feature type="region of interest" description="Disordered" evidence="2">
    <location>
        <begin position="201"/>
        <end position="232"/>
    </location>
</feature>
<organism evidence="5 6">
    <name type="scientific">Salsuginibacillus halophilus</name>
    <dbReference type="NCBI Taxonomy" id="517424"/>
    <lineage>
        <taxon>Bacteria</taxon>
        <taxon>Bacillati</taxon>
        <taxon>Bacillota</taxon>
        <taxon>Bacilli</taxon>
        <taxon>Bacillales</taxon>
        <taxon>Bacillaceae</taxon>
        <taxon>Salsuginibacillus</taxon>
    </lineage>
</organism>
<dbReference type="InterPro" id="IPR053843">
    <property type="entry name" value="DnaD_N"/>
</dbReference>
<dbReference type="Pfam" id="PF07261">
    <property type="entry name" value="DnaB_2"/>
    <property type="match status" value="1"/>
</dbReference>
<comment type="similarity">
    <text evidence="1">Belongs to the DnaB/DnaD family.</text>
</comment>